<keyword evidence="1" id="KW-0472">Membrane</keyword>
<dbReference type="Proteomes" id="UP001262835">
    <property type="component" value="Unassembled WGS sequence"/>
</dbReference>
<feature type="transmembrane region" description="Helical" evidence="1">
    <location>
        <begin position="85"/>
        <end position="107"/>
    </location>
</feature>
<keyword evidence="1" id="KW-1133">Transmembrane helix</keyword>
<comment type="caution">
    <text evidence="2">The sequence shown here is derived from an EMBL/GenBank/DDBJ whole genome shotgun (WGS) entry which is preliminary data.</text>
</comment>
<dbReference type="EMBL" id="JAUZVT010000001">
    <property type="protein sequence ID" value="MDT3330045.1"/>
    <property type="molecule type" value="Genomic_DNA"/>
</dbReference>
<keyword evidence="3" id="KW-1185">Reference proteome</keyword>
<reference evidence="2 3" key="1">
    <citation type="submission" date="2023-08" db="EMBL/GenBank/DDBJ databases">
        <title>Microbacterium aquilitoris sp. nov. and Microbacterium gwkjibeachense sp. nov., isolated from beach.</title>
        <authorList>
            <person name="Lee S.D."/>
            <person name="Yang H."/>
            <person name="Kim I."/>
        </authorList>
    </citation>
    <scope>NUCLEOTIDE SEQUENCE [LARGE SCALE GENOMIC DNA]</scope>
    <source>
        <strain evidence="2 3">KSW-18</strain>
    </source>
</reference>
<proteinExistence type="predicted"/>
<feature type="transmembrane region" description="Helical" evidence="1">
    <location>
        <begin position="119"/>
        <end position="143"/>
    </location>
</feature>
<dbReference type="RefSeq" id="WP_311869255.1">
    <property type="nucleotide sequence ID" value="NZ_JAUZVT010000001.1"/>
</dbReference>
<evidence type="ECO:0000313" key="3">
    <source>
        <dbReference type="Proteomes" id="UP001262835"/>
    </source>
</evidence>
<evidence type="ECO:0000256" key="1">
    <source>
        <dbReference type="SAM" id="Phobius"/>
    </source>
</evidence>
<protein>
    <submittedName>
        <fullName evidence="2">Uncharacterized protein</fullName>
    </submittedName>
</protein>
<evidence type="ECO:0000313" key="2">
    <source>
        <dbReference type="EMBL" id="MDT3330045.1"/>
    </source>
</evidence>
<keyword evidence="1" id="KW-0812">Transmembrane</keyword>
<name>A0ABU3GI38_9MICO</name>
<accession>A0ABU3GI38</accession>
<organism evidence="2 3">
    <name type="scientific">Microbacterium aquilitoris</name>
    <dbReference type="NCBI Taxonomy" id="3067307"/>
    <lineage>
        <taxon>Bacteria</taxon>
        <taxon>Bacillati</taxon>
        <taxon>Actinomycetota</taxon>
        <taxon>Actinomycetes</taxon>
        <taxon>Micrococcales</taxon>
        <taxon>Microbacteriaceae</taxon>
        <taxon>Microbacterium</taxon>
    </lineage>
</organism>
<gene>
    <name evidence="2" type="ORF">Q9S78_05125</name>
</gene>
<sequence>MNTAPDAQVPFTSADITVHTLTTWALGSVMVGAYWGAEASSPGGGFDYLGWFLALSTVAVFILCCLGSPLAWLTARALRTVTSTWVYIVAFGALGTVASVPVVWVMLPWTSLEGEPVLSLRMLGVAVLCGICVAAARAVAFLSRARRERRPPRPVEPEDALLDAMGTAS</sequence>
<feature type="transmembrane region" description="Helical" evidence="1">
    <location>
        <begin position="48"/>
        <end position="73"/>
    </location>
</feature>